<dbReference type="InterPro" id="IPR052970">
    <property type="entry name" value="Inner_ear_hair_cell_LOXHD"/>
</dbReference>
<feature type="compositionally biased region" description="Basic residues" evidence="2">
    <location>
        <begin position="613"/>
        <end position="624"/>
    </location>
</feature>
<feature type="region of interest" description="Disordered" evidence="2">
    <location>
        <begin position="611"/>
        <end position="640"/>
    </location>
</feature>
<feature type="domain" description="PLAT" evidence="3">
    <location>
        <begin position="392"/>
        <end position="510"/>
    </location>
</feature>
<dbReference type="AlphaFoldDB" id="A0A9Q1CT18"/>
<evidence type="ECO:0000256" key="2">
    <source>
        <dbReference type="SAM" id="MobiDB-lite"/>
    </source>
</evidence>
<dbReference type="SUPFAM" id="SSF49723">
    <property type="entry name" value="Lipase/lipooxygenase domain (PLAT/LH2 domain)"/>
    <property type="match status" value="6"/>
</dbReference>
<dbReference type="Pfam" id="PF01477">
    <property type="entry name" value="PLAT"/>
    <property type="match status" value="6"/>
</dbReference>
<sequence>MMYGGKKGEETSGKIVLSDGKFERGRTDVCHVELDKILSPLSRIEVGHDNSGPGAGWHLDRIVIDCPAAGIEQTFLCDQWLADDEGDGCIMRTLFETKNMRKSRKQKQVWNAIVTTSDVSQSGTDANVFFCLYGNKGKSDEISLENRSDTFERGNTDEFKVETADVGKPYKLRVWHDNSGRGPGWHLDKIVLENVTTKKVYNFACSRWLARDEDDGEIIRELAAEGEDIKTPLEATKYNVQVITGDKFGAGTDANVFCMLFGEKGDTGERPLRKSKNNRNKFERKSVDEFIIEAVSLQKISKIRIGHDSAGAGSGWFLDKVIVSEVGKKDSEIVFPCNRWLDRDEDDGLTVRELLPSSSKSVSAICSYTLRYKEILVSAVYPTCTLVFLSATSYHVSVKTGDERGAGTDANVHVKLFGKGGDTGVIPLKQAENTKNKFERGRTDQFTLEAVDIGQIEYIRIGHDGAGIGAGWFLDEVDIDVPSRGENYKFSCHRWLAEDEDDGETEVELYPTETIKTTPRIPYEVTITTGDVMGAGTDANVFIRLYGEDGKKTEEFQLRNRTDNFERAAVEKFKIEGEDVGPLTKIRIGHDGTGRFAGWYLDRVLVERFPPQKPKKKERRKSKSSVKENENDDKSEDSPSETTKYLFVCNRWFARSEDDGQIVRELVPTDDTGKVLRRNSLIMNTYTVHVYTGDVFQSGTDANVFLNIYGENGDSGERQLKNSETNMNKFERNQEDIFKLEAADLGVLKKIKVHHDNSGLGANWFLDRIEIEDQKNEKRLYFPCQRWLATDKEDGQISRDLVPVEQEVIKRSLQRSKSTTSIREEIALETKGKL</sequence>
<evidence type="ECO:0000256" key="1">
    <source>
        <dbReference type="PROSITE-ProRule" id="PRU00152"/>
    </source>
</evidence>
<feature type="domain" description="PLAT" evidence="3">
    <location>
        <begin position="521"/>
        <end position="667"/>
    </location>
</feature>
<evidence type="ECO:0000259" key="3">
    <source>
        <dbReference type="PROSITE" id="PS50095"/>
    </source>
</evidence>
<dbReference type="Proteomes" id="UP001152320">
    <property type="component" value="Chromosome 1"/>
</dbReference>
<organism evidence="4 5">
    <name type="scientific">Holothuria leucospilota</name>
    <name type="common">Black long sea cucumber</name>
    <name type="synonym">Mertensiothuria leucospilota</name>
    <dbReference type="NCBI Taxonomy" id="206669"/>
    <lineage>
        <taxon>Eukaryota</taxon>
        <taxon>Metazoa</taxon>
        <taxon>Echinodermata</taxon>
        <taxon>Eleutherozoa</taxon>
        <taxon>Echinozoa</taxon>
        <taxon>Holothuroidea</taxon>
        <taxon>Aspidochirotacea</taxon>
        <taxon>Aspidochirotida</taxon>
        <taxon>Holothuriidae</taxon>
        <taxon>Holothuria</taxon>
    </lineage>
</organism>
<feature type="domain" description="PLAT" evidence="3">
    <location>
        <begin position="236"/>
        <end position="355"/>
    </location>
</feature>
<dbReference type="InterPro" id="IPR036392">
    <property type="entry name" value="PLAT/LH2_dom_sf"/>
</dbReference>
<accession>A0A9Q1CT18</accession>
<comment type="caution">
    <text evidence="1">Lacks conserved residue(s) required for the propagation of feature annotation.</text>
</comment>
<reference evidence="4" key="1">
    <citation type="submission" date="2021-10" db="EMBL/GenBank/DDBJ databases">
        <title>Tropical sea cucumber genome reveals ecological adaptation and Cuvierian tubules defense mechanism.</title>
        <authorList>
            <person name="Chen T."/>
        </authorList>
    </citation>
    <scope>NUCLEOTIDE SEQUENCE</scope>
    <source>
        <strain evidence="4">Nanhai2018</strain>
        <tissue evidence="4">Muscle</tissue>
    </source>
</reference>
<dbReference type="InterPro" id="IPR001024">
    <property type="entry name" value="PLAT/LH2_dom"/>
</dbReference>
<feature type="domain" description="PLAT" evidence="3">
    <location>
        <begin position="108"/>
        <end position="223"/>
    </location>
</feature>
<feature type="compositionally biased region" description="Acidic residues" evidence="2">
    <location>
        <begin position="630"/>
        <end position="639"/>
    </location>
</feature>
<feature type="domain" description="PLAT" evidence="3">
    <location>
        <begin position="1"/>
        <end position="95"/>
    </location>
</feature>
<dbReference type="PROSITE" id="PS50095">
    <property type="entry name" value="PLAT"/>
    <property type="match status" value="6"/>
</dbReference>
<dbReference type="Gene3D" id="2.60.60.20">
    <property type="entry name" value="PLAT/LH2 domain"/>
    <property type="match status" value="1"/>
</dbReference>
<dbReference type="SMART" id="SM00308">
    <property type="entry name" value="LH2"/>
    <property type="match status" value="5"/>
</dbReference>
<evidence type="ECO:0000313" key="4">
    <source>
        <dbReference type="EMBL" id="KAJ8050408.1"/>
    </source>
</evidence>
<comment type="caution">
    <text evidence="4">The sequence shown here is derived from an EMBL/GenBank/DDBJ whole genome shotgun (WGS) entry which is preliminary data.</text>
</comment>
<protein>
    <submittedName>
        <fullName evidence="4">Lipoxygenase-likey domain-containing protein 1</fullName>
    </submittedName>
</protein>
<gene>
    <name evidence="4" type="ORF">HOLleu_03606</name>
</gene>
<dbReference type="EMBL" id="JAIZAY010000001">
    <property type="protein sequence ID" value="KAJ8050408.1"/>
    <property type="molecule type" value="Genomic_DNA"/>
</dbReference>
<keyword evidence="5" id="KW-1185">Reference proteome</keyword>
<dbReference type="CDD" id="cd01756">
    <property type="entry name" value="PLAT_repeat"/>
    <property type="match status" value="5"/>
</dbReference>
<dbReference type="OrthoDB" id="5322100at2759"/>
<name>A0A9Q1CT18_HOLLE</name>
<feature type="domain" description="PLAT" evidence="3">
    <location>
        <begin position="684"/>
        <end position="802"/>
    </location>
</feature>
<dbReference type="PANTHER" id="PTHR45901:SF7">
    <property type="entry name" value="OXYGEN-REGULATED PROTEIN 1"/>
    <property type="match status" value="1"/>
</dbReference>
<dbReference type="PANTHER" id="PTHR45901">
    <property type="entry name" value="PROTEIN CBG12474"/>
    <property type="match status" value="1"/>
</dbReference>
<evidence type="ECO:0000313" key="5">
    <source>
        <dbReference type="Proteomes" id="UP001152320"/>
    </source>
</evidence>
<dbReference type="Gene3D" id="2.40.180.10">
    <property type="entry name" value="Catalase core domain"/>
    <property type="match status" value="5"/>
</dbReference>
<proteinExistence type="predicted"/>